<feature type="binding site" evidence="6 8">
    <location>
        <position position="99"/>
    </location>
    <ligand>
        <name>substrate</name>
    </ligand>
</feature>
<dbReference type="GO" id="GO:0004619">
    <property type="term" value="F:phosphoglycerate mutase activity"/>
    <property type="evidence" value="ECO:0007669"/>
    <property type="project" value="UniProtKB-UniRule"/>
</dbReference>
<evidence type="ECO:0000256" key="2">
    <source>
        <dbReference type="ARBA" id="ARBA00006717"/>
    </source>
</evidence>
<dbReference type="PIRSF" id="PIRSF000709">
    <property type="entry name" value="6PFK_2-Ptase"/>
    <property type="match status" value="1"/>
</dbReference>
<evidence type="ECO:0000256" key="9">
    <source>
        <dbReference type="PIRSR" id="PIRSR613078-3"/>
    </source>
</evidence>
<dbReference type="OrthoDB" id="9781415at2"/>
<keyword evidence="11" id="KW-1185">Reference proteome</keyword>
<dbReference type="RefSeq" id="WP_008521248.1">
    <property type="nucleotide sequence ID" value="NZ_CM001376.1"/>
</dbReference>
<dbReference type="Pfam" id="PF00300">
    <property type="entry name" value="His_Phos_1"/>
    <property type="match status" value="2"/>
</dbReference>
<reference evidence="10 11" key="1">
    <citation type="submission" date="2011-11" db="EMBL/GenBank/DDBJ databases">
        <title>The Noncontiguous Finished genome of Jonquetella anthropi DSM 22815.</title>
        <authorList>
            <consortium name="US DOE Joint Genome Institute (JGI-PGF)"/>
            <person name="Lucas S."/>
            <person name="Copeland A."/>
            <person name="Lapidus A."/>
            <person name="Glavina del Rio T."/>
            <person name="Dalin E."/>
            <person name="Tice H."/>
            <person name="Bruce D."/>
            <person name="Goodwin L."/>
            <person name="Pitluck S."/>
            <person name="Peters L."/>
            <person name="Mikhailova N."/>
            <person name="Held B."/>
            <person name="Kyrpides N."/>
            <person name="Mavromatis K."/>
            <person name="Ivanova N."/>
            <person name="Markowitz V."/>
            <person name="Cheng J.-F."/>
            <person name="Hugenholtz P."/>
            <person name="Woyke T."/>
            <person name="Wu D."/>
            <person name="Gronow S."/>
            <person name="Wellnitz S."/>
            <person name="Brambilla E."/>
            <person name="Klenk H.-P."/>
            <person name="Eisen J.A."/>
        </authorList>
    </citation>
    <scope>NUCLEOTIDE SEQUENCE [LARGE SCALE GENOMIC DNA]</scope>
    <source>
        <strain evidence="10 11">DSM 22815</strain>
    </source>
</reference>
<dbReference type="eggNOG" id="COG0588">
    <property type="taxonomic scope" value="Bacteria"/>
</dbReference>
<protein>
    <recommendedName>
        <fullName evidence="6">2,3-bisphosphoglycerate-dependent phosphoglycerate mutase</fullName>
        <shortName evidence="6">BPG-dependent PGAM</shortName>
        <shortName evidence="6">PGAM</shortName>
        <shortName evidence="6">Phosphoglyceromutase</shortName>
        <shortName evidence="6">dPGM</shortName>
        <ecNumber evidence="6">5.4.2.11</ecNumber>
    </recommendedName>
</protein>
<dbReference type="InterPro" id="IPR005952">
    <property type="entry name" value="Phosphogly_mut1"/>
</dbReference>
<feature type="binding site" evidence="6 8">
    <location>
        <position position="61"/>
    </location>
    <ligand>
        <name>substrate</name>
    </ligand>
</feature>
<evidence type="ECO:0000256" key="5">
    <source>
        <dbReference type="ARBA" id="ARBA00023235"/>
    </source>
</evidence>
<dbReference type="SMART" id="SM00855">
    <property type="entry name" value="PGAM"/>
    <property type="match status" value="1"/>
</dbReference>
<name>H0UKM8_9BACT</name>
<dbReference type="CDD" id="cd07067">
    <property type="entry name" value="HP_PGM_like"/>
    <property type="match status" value="1"/>
</dbReference>
<keyword evidence="5 6" id="KW-0413">Isomerase</keyword>
<comment type="function">
    <text evidence="6">Catalyzes the interconversion of 2-phosphoglycerate and 3-phosphoglycerate.</text>
</comment>
<dbReference type="Gene3D" id="3.40.50.1240">
    <property type="entry name" value="Phosphoglycerate mutase-like"/>
    <property type="match status" value="1"/>
</dbReference>
<dbReference type="HOGENOM" id="CLU_033323_1_1_0"/>
<dbReference type="PANTHER" id="PTHR11931">
    <property type="entry name" value="PHOSPHOGLYCERATE MUTASE"/>
    <property type="match status" value="1"/>
</dbReference>
<evidence type="ECO:0000256" key="7">
    <source>
        <dbReference type="PIRSR" id="PIRSR613078-1"/>
    </source>
</evidence>
<dbReference type="HAMAP" id="MF_01039">
    <property type="entry name" value="PGAM_GpmA"/>
    <property type="match status" value="1"/>
</dbReference>
<feature type="binding site" evidence="6 8">
    <location>
        <begin position="115"/>
        <end position="116"/>
    </location>
    <ligand>
        <name>substrate</name>
    </ligand>
</feature>
<dbReference type="NCBIfam" id="TIGR01258">
    <property type="entry name" value="pgm_1"/>
    <property type="match status" value="1"/>
</dbReference>
<feature type="site" description="Transition state stabilizer" evidence="6 9">
    <location>
        <position position="183"/>
    </location>
</feature>
<feature type="binding site" evidence="6 8">
    <location>
        <begin position="22"/>
        <end position="23"/>
    </location>
    <ligand>
        <name>substrate</name>
    </ligand>
</feature>
<feature type="binding site" evidence="6 8">
    <location>
        <begin position="184"/>
        <end position="185"/>
    </location>
    <ligand>
        <name>substrate</name>
    </ligand>
</feature>
<feature type="active site" description="Tele-phosphohistidine intermediate" evidence="6 7">
    <location>
        <position position="10"/>
    </location>
</feature>
<dbReference type="EMBL" id="CM001376">
    <property type="protein sequence ID" value="EHM13237.1"/>
    <property type="molecule type" value="Genomic_DNA"/>
</dbReference>
<keyword evidence="4 6" id="KW-0324">Glycolysis</keyword>
<dbReference type="SUPFAM" id="SSF53254">
    <property type="entry name" value="Phosphoglycerate mutase-like"/>
    <property type="match status" value="1"/>
</dbReference>
<feature type="active site" description="Proton donor/acceptor" evidence="6 7">
    <location>
        <position position="88"/>
    </location>
</feature>
<keyword evidence="3 6" id="KW-0312">Gluconeogenesis</keyword>
<evidence type="ECO:0000256" key="6">
    <source>
        <dbReference type="HAMAP-Rule" id="MF_01039"/>
    </source>
</evidence>
<feature type="binding site" evidence="6 8">
    <location>
        <begin position="88"/>
        <end position="91"/>
    </location>
    <ligand>
        <name>substrate</name>
    </ligand>
</feature>
<dbReference type="FunFam" id="3.40.50.1240:FF:000003">
    <property type="entry name" value="2,3-bisphosphoglycerate-dependent phosphoglycerate mutase"/>
    <property type="match status" value="1"/>
</dbReference>
<organism evidence="10 11">
    <name type="scientific">Jonquetella anthropi DSM 22815</name>
    <dbReference type="NCBI Taxonomy" id="885272"/>
    <lineage>
        <taxon>Bacteria</taxon>
        <taxon>Thermotogati</taxon>
        <taxon>Synergistota</taxon>
        <taxon>Synergistia</taxon>
        <taxon>Synergistales</taxon>
        <taxon>Dethiosulfovibrionaceae</taxon>
        <taxon>Jonquetella</taxon>
    </lineage>
</organism>
<dbReference type="Proteomes" id="UP000003806">
    <property type="component" value="Chromosome"/>
</dbReference>
<dbReference type="UniPathway" id="UPA00109">
    <property type="reaction ID" value="UER00186"/>
</dbReference>
<comment type="similarity">
    <text evidence="2 6">Belongs to the phosphoglycerate mutase family. BPG-dependent PGAM subfamily.</text>
</comment>
<comment type="catalytic activity">
    <reaction evidence="1 6">
        <text>(2R)-2-phosphoglycerate = (2R)-3-phosphoglycerate</text>
        <dbReference type="Rhea" id="RHEA:15901"/>
        <dbReference type="ChEBI" id="CHEBI:58272"/>
        <dbReference type="ChEBI" id="CHEBI:58289"/>
        <dbReference type="EC" id="5.4.2.11"/>
    </reaction>
</comment>
<dbReference type="AlphaFoldDB" id="H0UKM8"/>
<dbReference type="STRING" id="885272.JonanDRAFT_0863"/>
<feature type="binding site" evidence="6 8">
    <location>
        <begin position="9"/>
        <end position="16"/>
    </location>
    <ligand>
        <name>substrate</name>
    </ligand>
</feature>
<proteinExistence type="inferred from homology"/>
<evidence type="ECO:0000256" key="1">
    <source>
        <dbReference type="ARBA" id="ARBA00000380"/>
    </source>
</evidence>
<comment type="pathway">
    <text evidence="6">Carbohydrate degradation; glycolysis; pyruvate from D-glyceraldehyde 3-phosphate: step 3/5.</text>
</comment>
<dbReference type="NCBIfam" id="NF010713">
    <property type="entry name" value="PRK14115.1"/>
    <property type="match status" value="1"/>
</dbReference>
<dbReference type="EC" id="5.4.2.11" evidence="6"/>
<evidence type="ECO:0000256" key="8">
    <source>
        <dbReference type="PIRSR" id="PIRSR613078-2"/>
    </source>
</evidence>
<gene>
    <name evidence="6" type="primary">gpmA</name>
    <name evidence="10" type="ORF">JonanDRAFT_0863</name>
</gene>
<sequence length="249" mass="27719">MTYKIVFLRHGQSAWNLENRFTGWTDVGLTEQGEAEARQAGDLMKAEGLNFDEAHTSLLSRAIKTLWLALENMTLMWLPVFKTWRLNERHYGALQGYNKAEMAAQVGEAQVKLWRRSYDVPPPALEDGDSRLPGSDRRYASLSPEELPRTECLKDTVARVLPYWNDVLVPAVRAGKSLLVVAHGNSLRALVKHLDGISDQDIISLNIPTGVPLVYELDSSMRPISHRYLGDPEQVAAAAAAVANQGKAR</sequence>
<dbReference type="GO" id="GO:0006094">
    <property type="term" value="P:gluconeogenesis"/>
    <property type="evidence" value="ECO:0007669"/>
    <property type="project" value="UniProtKB-UniRule"/>
</dbReference>
<accession>H0UKM8</accession>
<dbReference type="InterPro" id="IPR029033">
    <property type="entry name" value="His_PPase_superfam"/>
</dbReference>
<dbReference type="GO" id="GO:0006096">
    <property type="term" value="P:glycolytic process"/>
    <property type="evidence" value="ECO:0007669"/>
    <property type="project" value="UniProtKB-UniRule"/>
</dbReference>
<evidence type="ECO:0000313" key="10">
    <source>
        <dbReference type="EMBL" id="EHM13237.1"/>
    </source>
</evidence>
<evidence type="ECO:0000313" key="11">
    <source>
        <dbReference type="Proteomes" id="UP000003806"/>
    </source>
</evidence>
<evidence type="ECO:0000256" key="3">
    <source>
        <dbReference type="ARBA" id="ARBA00022432"/>
    </source>
</evidence>
<evidence type="ECO:0000256" key="4">
    <source>
        <dbReference type="ARBA" id="ARBA00023152"/>
    </source>
</evidence>
<dbReference type="InterPro" id="IPR013078">
    <property type="entry name" value="His_Pase_superF_clade-1"/>
</dbReference>